<accession>A0A0W0X442</accession>
<protein>
    <submittedName>
        <fullName evidence="2">DamX-related protein</fullName>
    </submittedName>
</protein>
<dbReference type="InterPro" id="IPR052026">
    <property type="entry name" value="ExeA_AAA_ATPase_DNA-bind"/>
</dbReference>
<dbReference type="Pfam" id="PF05036">
    <property type="entry name" value="SPOR"/>
    <property type="match status" value="1"/>
</dbReference>
<dbReference type="STRING" id="45070.Lnau_0086"/>
<dbReference type="Gene3D" id="3.30.70.1070">
    <property type="entry name" value="Sporulation related repeat"/>
    <property type="match status" value="1"/>
</dbReference>
<dbReference type="GO" id="GO:0016887">
    <property type="term" value="F:ATP hydrolysis activity"/>
    <property type="evidence" value="ECO:0007669"/>
    <property type="project" value="InterPro"/>
</dbReference>
<dbReference type="PROSITE" id="PS51724">
    <property type="entry name" value="SPOR"/>
    <property type="match status" value="1"/>
</dbReference>
<dbReference type="SUPFAM" id="SSF52540">
    <property type="entry name" value="P-loop containing nucleoside triphosphate hydrolases"/>
    <property type="match status" value="1"/>
</dbReference>
<dbReference type="InterPro" id="IPR049945">
    <property type="entry name" value="AAA_22"/>
</dbReference>
<dbReference type="Pfam" id="PF13401">
    <property type="entry name" value="AAA_22"/>
    <property type="match status" value="1"/>
</dbReference>
<keyword evidence="3" id="KW-1185">Reference proteome</keyword>
<evidence type="ECO:0000313" key="2">
    <source>
        <dbReference type="EMBL" id="KTD39319.1"/>
    </source>
</evidence>
<dbReference type="PANTHER" id="PTHR35894:SF7">
    <property type="entry name" value="GENERAL SECRETION PATHWAY PROTEIN A-RELATED"/>
    <property type="match status" value="1"/>
</dbReference>
<evidence type="ECO:0000313" key="3">
    <source>
        <dbReference type="Proteomes" id="UP000054725"/>
    </source>
</evidence>
<gene>
    <name evidence="2" type="ORF">Lnau_0086</name>
</gene>
<dbReference type="GO" id="GO:0042834">
    <property type="term" value="F:peptidoglycan binding"/>
    <property type="evidence" value="ECO:0007669"/>
    <property type="project" value="InterPro"/>
</dbReference>
<reference evidence="2 3" key="1">
    <citation type="submission" date="2015-11" db="EMBL/GenBank/DDBJ databases">
        <title>Genomic analysis of 38 Legionella species identifies large and diverse effector repertoires.</title>
        <authorList>
            <person name="Burstein D."/>
            <person name="Amaro F."/>
            <person name="Zusman T."/>
            <person name="Lifshitz Z."/>
            <person name="Cohen O."/>
            <person name="Gilbert J.A."/>
            <person name="Pupko T."/>
            <person name="Shuman H.A."/>
            <person name="Segal G."/>
        </authorList>
    </citation>
    <scope>NUCLEOTIDE SEQUENCE [LARGE SCALE GENOMIC DNA]</scope>
    <source>
        <strain evidence="2 3">ATCC 49506</strain>
    </source>
</reference>
<dbReference type="AlphaFoldDB" id="A0A0W0X442"/>
<proteinExistence type="predicted"/>
<organism evidence="2 3">
    <name type="scientific">Legionella nautarum</name>
    <dbReference type="NCBI Taxonomy" id="45070"/>
    <lineage>
        <taxon>Bacteria</taxon>
        <taxon>Pseudomonadati</taxon>
        <taxon>Pseudomonadota</taxon>
        <taxon>Gammaproteobacteria</taxon>
        <taxon>Legionellales</taxon>
        <taxon>Legionellaceae</taxon>
        <taxon>Legionella</taxon>
    </lineage>
</organism>
<dbReference type="RefSeq" id="WP_058503175.1">
    <property type="nucleotide sequence ID" value="NZ_CAAAIF010000002.1"/>
</dbReference>
<name>A0A0W0X442_9GAMM</name>
<dbReference type="OrthoDB" id="5648409at2"/>
<comment type="caution">
    <text evidence="2">The sequence shown here is derived from an EMBL/GenBank/DDBJ whole genome shotgun (WGS) entry which is preliminary data.</text>
</comment>
<dbReference type="PATRIC" id="fig|45070.6.peg.88"/>
<dbReference type="Gene3D" id="3.40.50.300">
    <property type="entry name" value="P-loop containing nucleotide triphosphate hydrolases"/>
    <property type="match status" value="1"/>
</dbReference>
<dbReference type="InterPro" id="IPR007730">
    <property type="entry name" value="SPOR-like_dom"/>
</dbReference>
<dbReference type="PANTHER" id="PTHR35894">
    <property type="entry name" value="GENERAL SECRETION PATHWAY PROTEIN A-RELATED"/>
    <property type="match status" value="1"/>
</dbReference>
<dbReference type="InterPro" id="IPR027417">
    <property type="entry name" value="P-loop_NTPase"/>
</dbReference>
<dbReference type="Proteomes" id="UP000054725">
    <property type="component" value="Unassembled WGS sequence"/>
</dbReference>
<dbReference type="InterPro" id="IPR036680">
    <property type="entry name" value="SPOR-like_sf"/>
</dbReference>
<feature type="domain" description="SPOR" evidence="1">
    <location>
        <begin position="403"/>
        <end position="481"/>
    </location>
</feature>
<sequence length="489" mass="54385">MQNEAIEPGIKEGINPVAKQIFKPSSWLTKIDYINHLVLFNNVLIAVLAEQGAGKSTFAEVLQSSLDSQIKTHVVKAVAPFSQSDFLTQLDTVFHFRMDTEISLAKLVNQINERKAQVLIIIDDAQHLPDSFLQEVLFELKHQGESGFFHLCLVSGFSLVASLNKLEPNLIHTLEPGALTEVETKTYLLNSLPPLKALDKTMTEKRLEQFYQMTGGSIARINNQMKDYFCPEPIKSADRRKSFVRNLGFLATAGIALMASSYIWQNQFLPSSSTNALEELEYKISEPVAEISQPLPSLVPLIPVLEKEPVLVSQLPDINHELASRPSQIPGWLASAVKQQVQPSPKRIVDVVLEEESDDSLVVRDRVVVIPKTLHATEKAAKPAPKVAAAAQTIPSKFGQARMATGRQFTIQVLASRKRDDVMRFVNNHKMVANTKIRLTKRDGLDWYVLTIGEFGQMDQAQAAVRGLPAELAKFNPWIRPVAQLKAVG</sequence>
<evidence type="ECO:0000259" key="1">
    <source>
        <dbReference type="PROSITE" id="PS51724"/>
    </source>
</evidence>
<dbReference type="EMBL" id="LNYO01000001">
    <property type="protein sequence ID" value="KTD39319.1"/>
    <property type="molecule type" value="Genomic_DNA"/>
</dbReference>